<evidence type="ECO:0000256" key="1">
    <source>
        <dbReference type="SAM" id="SignalP"/>
    </source>
</evidence>
<dbReference type="EMBL" id="JADCKQ010000009">
    <property type="protein sequence ID" value="MBI1494498.1"/>
    <property type="molecule type" value="Genomic_DNA"/>
</dbReference>
<keyword evidence="3" id="KW-1185">Reference proteome</keyword>
<gene>
    <name evidence="2" type="ORF">H1D41_12695</name>
</gene>
<evidence type="ECO:0000313" key="2">
    <source>
        <dbReference type="EMBL" id="MBI1494498.1"/>
    </source>
</evidence>
<protein>
    <submittedName>
        <fullName evidence="2">Uncharacterized protein</fullName>
    </submittedName>
</protein>
<comment type="caution">
    <text evidence="2">The sequence shown here is derived from an EMBL/GenBank/DDBJ whole genome shotgun (WGS) entry which is preliminary data.</text>
</comment>
<dbReference type="AlphaFoldDB" id="A0A8J7IJV0"/>
<name>A0A8J7IJV0_9RHOB</name>
<proteinExistence type="predicted"/>
<evidence type="ECO:0000313" key="3">
    <source>
        <dbReference type="Proteomes" id="UP000640583"/>
    </source>
</evidence>
<dbReference type="Proteomes" id="UP000640583">
    <property type="component" value="Unassembled WGS sequence"/>
</dbReference>
<accession>A0A8J7IJV0</accession>
<feature type="signal peptide" evidence="1">
    <location>
        <begin position="1"/>
        <end position="24"/>
    </location>
</feature>
<keyword evidence="1" id="KW-0732">Signal</keyword>
<organism evidence="2 3">
    <name type="scientific">Halocynthiibacter styelae</name>
    <dbReference type="NCBI Taxonomy" id="2761955"/>
    <lineage>
        <taxon>Bacteria</taxon>
        <taxon>Pseudomonadati</taxon>
        <taxon>Pseudomonadota</taxon>
        <taxon>Alphaproteobacteria</taxon>
        <taxon>Rhodobacterales</taxon>
        <taxon>Paracoccaceae</taxon>
        <taxon>Halocynthiibacter</taxon>
    </lineage>
</organism>
<reference evidence="2" key="1">
    <citation type="submission" date="2020-10" db="EMBL/GenBank/DDBJ databases">
        <title>Paenihalocynthiibacter styelae gen. nov., sp. nov., isolated from stalked sea squirt Styela clava.</title>
        <authorList>
            <person name="Kim Y.-O."/>
            <person name="Yoon J.-H."/>
        </authorList>
    </citation>
    <scope>NUCLEOTIDE SEQUENCE</scope>
    <source>
        <strain evidence="2">MYP1-1</strain>
    </source>
</reference>
<sequence length="51" mass="5374">MPEALRIFALFAAFGVTGVTHALADGTLNSTPEDISDALSDFVYKGMQAVN</sequence>
<dbReference type="RefSeq" id="WP_228849258.1">
    <property type="nucleotide sequence ID" value="NZ_JADCKQ010000009.1"/>
</dbReference>
<feature type="chain" id="PRO_5035261787" evidence="1">
    <location>
        <begin position="25"/>
        <end position="51"/>
    </location>
</feature>